<dbReference type="EMBL" id="QGGI01000013">
    <property type="protein sequence ID" value="PWJ90015.1"/>
    <property type="molecule type" value="Genomic_DNA"/>
</dbReference>
<proteinExistence type="predicted"/>
<protein>
    <submittedName>
        <fullName evidence="1">CRISPR-associated Cmr3 family protein</fullName>
    </submittedName>
</protein>
<gene>
    <name evidence="1" type="ORF">C7380_1133</name>
</gene>
<reference evidence="1 2" key="1">
    <citation type="submission" date="2018-05" db="EMBL/GenBank/DDBJ databases">
        <title>Genomic Encyclopedia of Type Strains, Phase IV (KMG-IV): sequencing the most valuable type-strain genomes for metagenomic binning, comparative biology and taxonomic classification.</title>
        <authorList>
            <person name="Goeker M."/>
        </authorList>
    </citation>
    <scope>NUCLEOTIDE SEQUENCE [LARGE SCALE GENOMIC DNA]</scope>
    <source>
        <strain evidence="1 2">DSM 24906</strain>
    </source>
</reference>
<comment type="caution">
    <text evidence="1">The sequence shown here is derived from an EMBL/GenBank/DDBJ whole genome shotgun (WGS) entry which is preliminary data.</text>
</comment>
<dbReference type="AlphaFoldDB" id="A0AA45C5U7"/>
<dbReference type="Pfam" id="PF09700">
    <property type="entry name" value="Cas_Cmr3"/>
    <property type="match status" value="1"/>
</dbReference>
<evidence type="ECO:0000313" key="2">
    <source>
        <dbReference type="Proteomes" id="UP000245921"/>
    </source>
</evidence>
<dbReference type="RefSeq" id="WP_158274861.1">
    <property type="nucleotide sequence ID" value="NZ_QGGI01000013.1"/>
</dbReference>
<dbReference type="Proteomes" id="UP000245921">
    <property type="component" value="Unassembled WGS sequence"/>
</dbReference>
<evidence type="ECO:0000313" key="1">
    <source>
        <dbReference type="EMBL" id="PWJ90015.1"/>
    </source>
</evidence>
<dbReference type="Gene3D" id="2.60.40.4350">
    <property type="match status" value="1"/>
</dbReference>
<keyword evidence="2" id="KW-1185">Reference proteome</keyword>
<name>A0AA45C5U7_9BACT</name>
<accession>A0AA45C5U7</accession>
<dbReference type="InterPro" id="IPR019117">
    <property type="entry name" value="CRISPR-assoc_protein_Cmr3"/>
</dbReference>
<sequence length="387" mass="45976">MEYNLLKIKPTDNTFFGTGNQFNYEINNILKSMNIAYPSTFFGGIFTAILSKNKSFRQEFFQKKYYDHEKILEIRQIYLYNEIENKFYIKAPLDLFFDKDNKNEIKLGKFKKCDDYTCLKYNYYLSSDKSFEKVKDCFIELEFDLESYVKNEIFLIELKNENEIFSKNNKIGISIDKKTKNVEMGKLYKIQQTEFIKDEWSFVVEYKINKEYLKNKYELKGLDLDSDLDLKIGFLKLGGENKVCKYENIESKEIKNFQKLIEDDQKILKKGFYKIILTSDSYFTKDINQIFENKNIELLSIVNDKPIYIGGYDMEKRNKKSSNEKGIRKMYKGYSAGSIFLVETKEDNIDLNECIKNYIDLNECTKNCKGFNNYIVVECNNIEEETI</sequence>
<organism evidence="1 2">
    <name type="scientific">Oceanotoga teriensis</name>
    <dbReference type="NCBI Taxonomy" id="515440"/>
    <lineage>
        <taxon>Bacteria</taxon>
        <taxon>Thermotogati</taxon>
        <taxon>Thermotogota</taxon>
        <taxon>Thermotogae</taxon>
        <taxon>Petrotogales</taxon>
        <taxon>Petrotogaceae</taxon>
        <taxon>Oceanotoga</taxon>
    </lineage>
</organism>
<dbReference type="Gene3D" id="3.30.70.2940">
    <property type="match status" value="1"/>
</dbReference>